<dbReference type="GO" id="GO:0000155">
    <property type="term" value="F:phosphorelay sensor kinase activity"/>
    <property type="evidence" value="ECO:0007669"/>
    <property type="project" value="InterPro"/>
</dbReference>
<keyword evidence="4 12" id="KW-0808">Transferase</keyword>
<dbReference type="InterPro" id="IPR011006">
    <property type="entry name" value="CheY-like_superfamily"/>
</dbReference>
<dbReference type="InterPro" id="IPR036890">
    <property type="entry name" value="HATPase_C_sf"/>
</dbReference>
<dbReference type="InterPro" id="IPR013656">
    <property type="entry name" value="PAS_4"/>
</dbReference>
<dbReference type="Gene3D" id="3.30.565.10">
    <property type="entry name" value="Histidine kinase-like ATPase, C-terminal domain"/>
    <property type="match status" value="1"/>
</dbReference>
<dbReference type="GO" id="GO:0032259">
    <property type="term" value="P:methylation"/>
    <property type="evidence" value="ECO:0007669"/>
    <property type="project" value="UniProtKB-KW"/>
</dbReference>
<dbReference type="Gene3D" id="3.40.50.2300">
    <property type="match status" value="2"/>
</dbReference>
<proteinExistence type="predicted"/>
<dbReference type="Pfam" id="PF00072">
    <property type="entry name" value="Response_reg"/>
    <property type="match status" value="2"/>
</dbReference>
<evidence type="ECO:0000259" key="8">
    <source>
        <dbReference type="PROSITE" id="PS50109"/>
    </source>
</evidence>
<dbReference type="PROSITE" id="PS50112">
    <property type="entry name" value="PAS"/>
    <property type="match status" value="2"/>
</dbReference>
<protein>
    <recommendedName>
        <fullName evidence="2">histidine kinase</fullName>
        <ecNumber evidence="2">2.7.13.3</ecNumber>
    </recommendedName>
</protein>
<name>A0A226X8M2_CABSO</name>
<dbReference type="SMART" id="SM00086">
    <property type="entry name" value="PAC"/>
    <property type="match status" value="4"/>
</dbReference>
<evidence type="ECO:0000256" key="2">
    <source>
        <dbReference type="ARBA" id="ARBA00012438"/>
    </source>
</evidence>
<dbReference type="FunFam" id="3.30.450.20:FF:000099">
    <property type="entry name" value="Sensory box sensor histidine kinase"/>
    <property type="match status" value="1"/>
</dbReference>
<feature type="domain" description="PAC" evidence="11">
    <location>
        <begin position="139"/>
        <end position="192"/>
    </location>
</feature>
<dbReference type="InterPro" id="IPR035965">
    <property type="entry name" value="PAS-like_dom_sf"/>
</dbReference>
<dbReference type="Gene3D" id="3.30.450.20">
    <property type="entry name" value="PAS domain"/>
    <property type="match status" value="4"/>
</dbReference>
<dbReference type="GO" id="GO:0008168">
    <property type="term" value="F:methyltransferase activity"/>
    <property type="evidence" value="ECO:0007669"/>
    <property type="project" value="UniProtKB-KW"/>
</dbReference>
<evidence type="ECO:0000259" key="11">
    <source>
        <dbReference type="PROSITE" id="PS50113"/>
    </source>
</evidence>
<dbReference type="Pfam" id="PF08447">
    <property type="entry name" value="PAS_3"/>
    <property type="match status" value="2"/>
</dbReference>
<evidence type="ECO:0000256" key="6">
    <source>
        <dbReference type="PROSITE-ProRule" id="PRU00169"/>
    </source>
</evidence>
<dbReference type="SMART" id="SM00388">
    <property type="entry name" value="HisKA"/>
    <property type="match status" value="1"/>
</dbReference>
<comment type="caution">
    <text evidence="12">The sequence shown here is derived from an EMBL/GenBank/DDBJ whole genome shotgun (WGS) entry which is preliminary data.</text>
</comment>
<dbReference type="SMART" id="SM00387">
    <property type="entry name" value="HATPase_c"/>
    <property type="match status" value="1"/>
</dbReference>
<feature type="domain" description="Response regulatory" evidence="9">
    <location>
        <begin position="843"/>
        <end position="959"/>
    </location>
</feature>
<dbReference type="CDD" id="cd16919">
    <property type="entry name" value="HATPase_CckA-like"/>
    <property type="match status" value="1"/>
</dbReference>
<dbReference type="SUPFAM" id="SSF47384">
    <property type="entry name" value="Homodimeric domain of signal transducing histidine kinase"/>
    <property type="match status" value="1"/>
</dbReference>
<dbReference type="InterPro" id="IPR001789">
    <property type="entry name" value="Sig_transdc_resp-reg_receiver"/>
</dbReference>
<evidence type="ECO:0000259" key="10">
    <source>
        <dbReference type="PROSITE" id="PS50112"/>
    </source>
</evidence>
<dbReference type="CDD" id="cd18161">
    <property type="entry name" value="REC_hyHK_blue-like"/>
    <property type="match status" value="1"/>
</dbReference>
<dbReference type="PANTHER" id="PTHR43304:SF1">
    <property type="entry name" value="PAC DOMAIN-CONTAINING PROTEIN"/>
    <property type="match status" value="1"/>
</dbReference>
<keyword evidence="3 6" id="KW-0597">Phosphoprotein</keyword>
<keyword evidence="5" id="KW-0418">Kinase</keyword>
<dbReference type="InterPro" id="IPR005467">
    <property type="entry name" value="His_kinase_dom"/>
</dbReference>
<comment type="catalytic activity">
    <reaction evidence="1">
        <text>ATP + protein L-histidine = ADP + protein N-phospho-L-histidine.</text>
        <dbReference type="EC" id="2.7.13.3"/>
    </reaction>
</comment>
<keyword evidence="12" id="KW-0489">Methyltransferase</keyword>
<dbReference type="eggNOG" id="COG4191">
    <property type="taxonomic scope" value="Bacteria"/>
</dbReference>
<dbReference type="eggNOG" id="COG0784">
    <property type="taxonomic scope" value="Bacteria"/>
</dbReference>
<dbReference type="InterPro" id="IPR001610">
    <property type="entry name" value="PAC"/>
</dbReference>
<dbReference type="NCBIfam" id="TIGR00229">
    <property type="entry name" value="sensory_box"/>
    <property type="match status" value="3"/>
</dbReference>
<dbReference type="Proteomes" id="UP000214720">
    <property type="component" value="Unassembled WGS sequence"/>
</dbReference>
<dbReference type="SUPFAM" id="SSF52172">
    <property type="entry name" value="CheY-like"/>
    <property type="match status" value="2"/>
</dbReference>
<dbReference type="InterPro" id="IPR013655">
    <property type="entry name" value="PAS_fold_3"/>
</dbReference>
<dbReference type="PROSITE" id="PS50110">
    <property type="entry name" value="RESPONSE_REGULATORY"/>
    <property type="match status" value="2"/>
</dbReference>
<feature type="domain" description="PAS" evidence="10">
    <location>
        <begin position="324"/>
        <end position="394"/>
    </location>
</feature>
<dbReference type="SUPFAM" id="SSF55874">
    <property type="entry name" value="ATPase domain of HSP90 chaperone/DNA topoisomerase II/histidine kinase"/>
    <property type="match status" value="1"/>
</dbReference>
<evidence type="ECO:0000256" key="5">
    <source>
        <dbReference type="ARBA" id="ARBA00022777"/>
    </source>
</evidence>
<evidence type="ECO:0000259" key="9">
    <source>
        <dbReference type="PROSITE" id="PS50110"/>
    </source>
</evidence>
<dbReference type="InterPro" id="IPR004358">
    <property type="entry name" value="Sig_transdc_His_kin-like_C"/>
</dbReference>
<dbReference type="InterPro" id="IPR003661">
    <property type="entry name" value="HisK_dim/P_dom"/>
</dbReference>
<dbReference type="InterPro" id="IPR036097">
    <property type="entry name" value="HisK_dim/P_sf"/>
</dbReference>
<organism evidence="12 13">
    <name type="scientific">Caballeronia sordidicola</name>
    <name type="common">Burkholderia sordidicola</name>
    <dbReference type="NCBI Taxonomy" id="196367"/>
    <lineage>
        <taxon>Bacteria</taxon>
        <taxon>Pseudomonadati</taxon>
        <taxon>Pseudomonadota</taxon>
        <taxon>Betaproteobacteria</taxon>
        <taxon>Burkholderiales</taxon>
        <taxon>Burkholderiaceae</taxon>
        <taxon>Caballeronia</taxon>
    </lineage>
</organism>
<dbReference type="InterPro" id="IPR000700">
    <property type="entry name" value="PAS-assoc_C"/>
</dbReference>
<dbReference type="EMBL" id="MTHB01000029">
    <property type="protein sequence ID" value="OXC79822.1"/>
    <property type="molecule type" value="Genomic_DNA"/>
</dbReference>
<feature type="domain" description="Histidine kinase" evidence="8">
    <location>
        <begin position="600"/>
        <end position="823"/>
    </location>
</feature>
<sequence>MSNSATLKRVVRLNVSYRFLDMNERQPIADLNHAFLEGGGEVAKIIASRDWSASPLGPVKDWSQTLTGTIALILQSPVPIVTLWGVDGVMLYNDAYSVFAGARHPQLLGSKVREGWSEIADFNDNVMKVGLAGRTLRYEDQELTLHRHGRGEQVWMNLDYSPIRDEQGVPVAVIAIVVETTAKVRAERWLSGERERLRRMFEQAPGFMAMLTGPEHVIELTNASFTQLVGDRTILGKPVQEGLPELRGQGFVEILNQVYASGMPVSGSAQSIVLNRLPGAPAEQRYVDFVYQPVRNEAGAVIGIFIQGTDVTDRLVAERAVHESEEKFRTFAQAMPNQVWSAQSDGELDWFNDRVYEYSGAAQGSLDGQAWGNIIHGDDLQAAAGQWADAVASGTTYEFEFRIRRADGVFRWHIARALPIRDNAGSIVRWIGTNTDIEGQKSAARALERLNKTLEQQVAESVADRERMWRLSTDMMLVADFKSNIVAVNPAWQQILGRDEKNLIGHSFLEFVHPDDRVATLAELGELSEGIRTFKFINRYQRQDGAYVTLSWTAVPDEHFIHAVGRDITADREAADALRRTELALQQAQKMETIGKLTGGVAHDFNNLLQVISGNLQLLASDVAGSERAERRLANALAGVSRGAKLASQLLAFGRRQALEPKTIRIGRLITGMEDMLRRSLGEAIEIETIVSAGLWNTFVDPTQVENAVLNLAINARDAMDNAGKLTLEVGNAFLDDRYALDHAEVSAGQYVMLAVTDTGCGMTPEVLAQAYEPFFSTKPEGKGSGLGLSMVYGFVKQSGGHVKIYSEPGEGTTVKLYLPRTHDKEDLGGVMESTPVLGGAETILVAEDDEQVRVTVVEMLSELGYRVLKASDASSALAIIESGVSIDLLFTDVVMPGPLRSPELARRARHLIPGIAVLFTSGYTENAIVHGGRLDAGVELLGKPYTREALARKIRHVLANQKQHAALTDAPAPSSVPSAVTLSAPAGRALNILFVEDDDLIRSNTSELLAVLGHVVHEAANAQAALALMQKEAVDLLITDIGLPGMSGEELAIQARVLRRDLAVIFATGNHHVSRVSGYFVLRKPYDTVSLAAVLRQVQ</sequence>
<dbReference type="SMART" id="SM00091">
    <property type="entry name" value="PAS"/>
    <property type="match status" value="3"/>
</dbReference>
<dbReference type="PANTHER" id="PTHR43304">
    <property type="entry name" value="PHYTOCHROME-LIKE PROTEIN CPH1"/>
    <property type="match status" value="1"/>
</dbReference>
<dbReference type="PROSITE" id="PS50113">
    <property type="entry name" value="PAC"/>
    <property type="match status" value="2"/>
</dbReference>
<dbReference type="AlphaFoldDB" id="A0A226X8M2"/>
<dbReference type="CDD" id="cd00130">
    <property type="entry name" value="PAS"/>
    <property type="match status" value="2"/>
</dbReference>
<feature type="modified residue" description="4-aspartylphosphate" evidence="6">
    <location>
        <position position="893"/>
    </location>
</feature>
<evidence type="ECO:0000256" key="4">
    <source>
        <dbReference type="ARBA" id="ARBA00022679"/>
    </source>
</evidence>
<evidence type="ECO:0000256" key="1">
    <source>
        <dbReference type="ARBA" id="ARBA00000085"/>
    </source>
</evidence>
<dbReference type="SMART" id="SM00448">
    <property type="entry name" value="REC"/>
    <property type="match status" value="2"/>
</dbReference>
<reference evidence="13" key="1">
    <citation type="submission" date="2017-01" db="EMBL/GenBank/DDBJ databases">
        <title>Genome Analysis of Deinococcus marmoris KOPRI26562.</title>
        <authorList>
            <person name="Kim J.H."/>
            <person name="Oh H.-M."/>
        </authorList>
    </citation>
    <scope>NUCLEOTIDE SEQUENCE [LARGE SCALE GENOMIC DNA]</scope>
    <source>
        <strain evidence="13">PAMC 26633</strain>
    </source>
</reference>
<gene>
    <name evidence="12" type="ORF">BSU04_04610</name>
</gene>
<evidence type="ECO:0000256" key="3">
    <source>
        <dbReference type="ARBA" id="ARBA00022553"/>
    </source>
</evidence>
<evidence type="ECO:0000256" key="7">
    <source>
        <dbReference type="SAM" id="Coils"/>
    </source>
</evidence>
<dbReference type="EC" id="2.7.13.3" evidence="2"/>
<keyword evidence="7" id="KW-0175">Coiled coil</keyword>
<feature type="coiled-coil region" evidence="7">
    <location>
        <begin position="437"/>
        <end position="464"/>
    </location>
</feature>
<feature type="domain" description="Response regulatory" evidence="9">
    <location>
        <begin position="992"/>
        <end position="1100"/>
    </location>
</feature>
<dbReference type="Pfam" id="PF02518">
    <property type="entry name" value="HATPase_c"/>
    <property type="match status" value="1"/>
</dbReference>
<dbReference type="Gene3D" id="1.10.287.130">
    <property type="match status" value="1"/>
</dbReference>
<dbReference type="SUPFAM" id="SSF55785">
    <property type="entry name" value="PYP-like sensor domain (PAS domain)"/>
    <property type="match status" value="4"/>
</dbReference>
<dbReference type="CDD" id="cd00082">
    <property type="entry name" value="HisKA"/>
    <property type="match status" value="1"/>
</dbReference>
<dbReference type="Pfam" id="PF08448">
    <property type="entry name" value="PAS_4"/>
    <property type="match status" value="2"/>
</dbReference>
<accession>A0A226X8M2</accession>
<evidence type="ECO:0000313" key="12">
    <source>
        <dbReference type="EMBL" id="OXC79822.1"/>
    </source>
</evidence>
<dbReference type="InterPro" id="IPR003594">
    <property type="entry name" value="HATPase_dom"/>
</dbReference>
<dbReference type="eggNOG" id="COG2202">
    <property type="taxonomic scope" value="Bacteria"/>
</dbReference>
<evidence type="ECO:0000313" key="13">
    <source>
        <dbReference type="Proteomes" id="UP000214720"/>
    </source>
</evidence>
<dbReference type="InterPro" id="IPR052162">
    <property type="entry name" value="Sensor_kinase/Photoreceptor"/>
</dbReference>
<dbReference type="PROSITE" id="PS50109">
    <property type="entry name" value="HIS_KIN"/>
    <property type="match status" value="1"/>
</dbReference>
<feature type="domain" description="PAC" evidence="11">
    <location>
        <begin position="397"/>
        <end position="449"/>
    </location>
</feature>
<dbReference type="InterPro" id="IPR000014">
    <property type="entry name" value="PAS"/>
</dbReference>
<feature type="domain" description="PAS" evidence="10">
    <location>
        <begin position="473"/>
        <end position="517"/>
    </location>
</feature>
<feature type="modified residue" description="4-aspartylphosphate" evidence="6">
    <location>
        <position position="1041"/>
    </location>
</feature>
<dbReference type="PRINTS" id="PR00344">
    <property type="entry name" value="BCTRLSENSOR"/>
</dbReference>